<sequence length="200" mass="21066">MVSCRVLLASTLALAAPIAAQTSAQIVTTLTSLTTKSRAILPDAQSISLVNGPLFIIGQGPIPKVINGFRDIVVTATNALAADDRQPIAAGADSDAISTAFRTFVSAHQEVLNVLITKVEFFLPQVGTEPMVAILRQDEGVLDTLTFSLIDKVASRASDITAAGNDLDKTLTAAINAFSNVLPTSKRSMRFARRDMVAVA</sequence>
<proteinExistence type="predicted"/>
<evidence type="ECO:0008006" key="4">
    <source>
        <dbReference type="Google" id="ProtNLM"/>
    </source>
</evidence>
<dbReference type="EMBL" id="MU006244">
    <property type="protein sequence ID" value="KAF2819630.1"/>
    <property type="molecule type" value="Genomic_DNA"/>
</dbReference>
<dbReference type="OrthoDB" id="5089392at2759"/>
<organism evidence="2 3">
    <name type="scientific">Ophiobolus disseminans</name>
    <dbReference type="NCBI Taxonomy" id="1469910"/>
    <lineage>
        <taxon>Eukaryota</taxon>
        <taxon>Fungi</taxon>
        <taxon>Dikarya</taxon>
        <taxon>Ascomycota</taxon>
        <taxon>Pezizomycotina</taxon>
        <taxon>Dothideomycetes</taxon>
        <taxon>Pleosporomycetidae</taxon>
        <taxon>Pleosporales</taxon>
        <taxon>Pleosporineae</taxon>
        <taxon>Phaeosphaeriaceae</taxon>
        <taxon>Ophiobolus</taxon>
    </lineage>
</organism>
<reference evidence="2" key="1">
    <citation type="journal article" date="2020" name="Stud. Mycol.">
        <title>101 Dothideomycetes genomes: a test case for predicting lifestyles and emergence of pathogens.</title>
        <authorList>
            <person name="Haridas S."/>
            <person name="Albert R."/>
            <person name="Binder M."/>
            <person name="Bloem J."/>
            <person name="Labutti K."/>
            <person name="Salamov A."/>
            <person name="Andreopoulos B."/>
            <person name="Baker S."/>
            <person name="Barry K."/>
            <person name="Bills G."/>
            <person name="Bluhm B."/>
            <person name="Cannon C."/>
            <person name="Castanera R."/>
            <person name="Culley D."/>
            <person name="Daum C."/>
            <person name="Ezra D."/>
            <person name="Gonzalez J."/>
            <person name="Henrissat B."/>
            <person name="Kuo A."/>
            <person name="Liang C."/>
            <person name="Lipzen A."/>
            <person name="Lutzoni F."/>
            <person name="Magnuson J."/>
            <person name="Mondo S."/>
            <person name="Nolan M."/>
            <person name="Ohm R."/>
            <person name="Pangilinan J."/>
            <person name="Park H.-J."/>
            <person name="Ramirez L."/>
            <person name="Alfaro M."/>
            <person name="Sun H."/>
            <person name="Tritt A."/>
            <person name="Yoshinaga Y."/>
            <person name="Zwiers L.-H."/>
            <person name="Turgeon B."/>
            <person name="Goodwin S."/>
            <person name="Spatafora J."/>
            <person name="Crous P."/>
            <person name="Grigoriev I."/>
        </authorList>
    </citation>
    <scope>NUCLEOTIDE SEQUENCE</scope>
    <source>
        <strain evidence="2">CBS 113818</strain>
    </source>
</reference>
<gene>
    <name evidence="2" type="ORF">CC86DRAFT_306745</name>
</gene>
<accession>A0A6A6ZF28</accession>
<keyword evidence="3" id="KW-1185">Reference proteome</keyword>
<evidence type="ECO:0000256" key="1">
    <source>
        <dbReference type="SAM" id="SignalP"/>
    </source>
</evidence>
<dbReference type="Pfam" id="PF17615">
    <property type="entry name" value="C166"/>
    <property type="match status" value="1"/>
</dbReference>
<feature type="chain" id="PRO_5025480747" description="UVI-1h" evidence="1">
    <location>
        <begin position="25"/>
        <end position="200"/>
    </location>
</feature>
<name>A0A6A6ZF28_9PLEO</name>
<evidence type="ECO:0000313" key="2">
    <source>
        <dbReference type="EMBL" id="KAF2819630.1"/>
    </source>
</evidence>
<feature type="signal peptide" evidence="1">
    <location>
        <begin position="1"/>
        <end position="24"/>
    </location>
</feature>
<evidence type="ECO:0000313" key="3">
    <source>
        <dbReference type="Proteomes" id="UP000799424"/>
    </source>
</evidence>
<keyword evidence="1" id="KW-0732">Signal</keyword>
<dbReference type="Proteomes" id="UP000799424">
    <property type="component" value="Unassembled WGS sequence"/>
</dbReference>
<protein>
    <recommendedName>
        <fullName evidence="4">UVI-1h</fullName>
    </recommendedName>
</protein>
<dbReference type="AlphaFoldDB" id="A0A6A6ZF28"/>